<evidence type="ECO:0000256" key="3">
    <source>
        <dbReference type="ARBA" id="ARBA00038054"/>
    </source>
</evidence>
<dbReference type="Gene3D" id="2.30.110.10">
    <property type="entry name" value="Electron Transport, Fmn-binding Protein, Chain A"/>
    <property type="match status" value="1"/>
</dbReference>
<dbReference type="AlphaFoldDB" id="A0AAJ5VRA5"/>
<gene>
    <name evidence="5" type="ORF">P0Y65_14065</name>
</gene>
<dbReference type="InterPro" id="IPR052174">
    <property type="entry name" value="Flavoredoxin"/>
</dbReference>
<comment type="similarity">
    <text evidence="3">Belongs to the flavoredoxin family.</text>
</comment>
<protein>
    <submittedName>
        <fullName evidence="5">Flavin reductase family protein</fullName>
    </submittedName>
</protein>
<sequence>MTILPVDLARAHRLLNHGPTILISARQGGVDNVMPAAWASVLDMDPAKVMVVLDSGARTRELVEASTHFVMQIPVAGQLSVVDALGTTSLHDMPDKLARSGVKLFEMPGHDLPLVQGCAAWMVCRLIPEPHNQSTYDLFIGQVEAAWADDRVFSNGRWHFETADPAWRTLHHVSGGRYLAIGDILPFNRSPDEGPGA</sequence>
<dbReference type="SUPFAM" id="SSF50475">
    <property type="entry name" value="FMN-binding split barrel"/>
    <property type="match status" value="1"/>
</dbReference>
<keyword evidence="2" id="KW-0285">Flavoprotein</keyword>
<dbReference type="GO" id="GO:0010181">
    <property type="term" value="F:FMN binding"/>
    <property type="evidence" value="ECO:0007669"/>
    <property type="project" value="InterPro"/>
</dbReference>
<name>A0AAJ5VRA5_9HYPH</name>
<accession>A0AAJ5VRA5</accession>
<evidence type="ECO:0000256" key="2">
    <source>
        <dbReference type="ARBA" id="ARBA00022630"/>
    </source>
</evidence>
<dbReference type="PANTHER" id="PTHR43567:SF1">
    <property type="entry name" value="FLAVOREDOXIN"/>
    <property type="match status" value="1"/>
</dbReference>
<proteinExistence type="inferred from homology"/>
<dbReference type="GO" id="GO:0016646">
    <property type="term" value="F:oxidoreductase activity, acting on the CH-NH group of donors, NAD or NADP as acceptor"/>
    <property type="evidence" value="ECO:0007669"/>
    <property type="project" value="UniProtKB-ARBA"/>
</dbReference>
<organism evidence="5 6">
    <name type="scientific">Candidatus Devosia phytovorans</name>
    <dbReference type="NCBI Taxonomy" id="3121372"/>
    <lineage>
        <taxon>Bacteria</taxon>
        <taxon>Pseudomonadati</taxon>
        <taxon>Pseudomonadota</taxon>
        <taxon>Alphaproteobacteria</taxon>
        <taxon>Hyphomicrobiales</taxon>
        <taxon>Devosiaceae</taxon>
        <taxon>Devosia</taxon>
    </lineage>
</organism>
<evidence type="ECO:0000259" key="4">
    <source>
        <dbReference type="SMART" id="SM00903"/>
    </source>
</evidence>
<reference evidence="5" key="1">
    <citation type="submission" date="2023-03" db="EMBL/GenBank/DDBJ databases">
        <title>Andean soil-derived lignocellulolytic bacterial consortium as a source of novel taxa and putative plastic-active enzymes.</title>
        <authorList>
            <person name="Diaz-Garcia L."/>
            <person name="Chuvochina M."/>
            <person name="Feuerriegel G."/>
            <person name="Bunk B."/>
            <person name="Sproer C."/>
            <person name="Streit W.R."/>
            <person name="Rodriguez L.M."/>
            <person name="Overmann J."/>
            <person name="Jimenez D.J."/>
        </authorList>
    </citation>
    <scope>NUCLEOTIDE SEQUENCE</scope>
    <source>
        <strain evidence="5">MAG 4196</strain>
    </source>
</reference>
<evidence type="ECO:0000313" key="6">
    <source>
        <dbReference type="Proteomes" id="UP001217476"/>
    </source>
</evidence>
<dbReference type="InterPro" id="IPR012349">
    <property type="entry name" value="Split_barrel_FMN-bd"/>
</dbReference>
<comment type="cofactor">
    <cofactor evidence="1">
        <name>FMN</name>
        <dbReference type="ChEBI" id="CHEBI:58210"/>
    </cofactor>
</comment>
<evidence type="ECO:0000313" key="5">
    <source>
        <dbReference type="EMBL" id="WEK03313.1"/>
    </source>
</evidence>
<dbReference type="PANTHER" id="PTHR43567">
    <property type="entry name" value="FLAVOREDOXIN-RELATED-RELATED"/>
    <property type="match status" value="1"/>
</dbReference>
<feature type="domain" description="Flavin reductase like" evidence="4">
    <location>
        <begin position="13"/>
        <end position="160"/>
    </location>
</feature>
<evidence type="ECO:0000256" key="1">
    <source>
        <dbReference type="ARBA" id="ARBA00001917"/>
    </source>
</evidence>
<dbReference type="InterPro" id="IPR002563">
    <property type="entry name" value="Flavin_Rdtase-like_dom"/>
</dbReference>
<dbReference type="Proteomes" id="UP001217476">
    <property type="component" value="Chromosome"/>
</dbReference>
<dbReference type="SMART" id="SM00903">
    <property type="entry name" value="Flavin_Reduct"/>
    <property type="match status" value="1"/>
</dbReference>
<dbReference type="Pfam" id="PF01613">
    <property type="entry name" value="Flavin_Reduct"/>
    <property type="match status" value="1"/>
</dbReference>
<dbReference type="EMBL" id="CP119312">
    <property type="protein sequence ID" value="WEK03313.1"/>
    <property type="molecule type" value="Genomic_DNA"/>
</dbReference>